<dbReference type="CDD" id="cd01014">
    <property type="entry name" value="nicotinamidase_related"/>
    <property type="match status" value="1"/>
</dbReference>
<feature type="domain" description="Isochorismatase-like" evidence="2">
    <location>
        <begin position="3"/>
        <end position="153"/>
    </location>
</feature>
<dbReference type="InterPro" id="IPR036380">
    <property type="entry name" value="Isochorismatase-like_sf"/>
</dbReference>
<accession>A0A193G1G1</accession>
<protein>
    <submittedName>
        <fullName evidence="3">Isochorismatase</fullName>
    </submittedName>
</protein>
<proteinExistence type="predicted"/>
<dbReference type="PANTHER" id="PTHR43540:SF1">
    <property type="entry name" value="ISOCHORISMATASE HYDROLASE"/>
    <property type="match status" value="1"/>
</dbReference>
<dbReference type="EMBL" id="CP016171">
    <property type="protein sequence ID" value="ANN73690.1"/>
    <property type="molecule type" value="Genomic_DNA"/>
</dbReference>
<reference evidence="3 4" key="1">
    <citation type="submission" date="2016-06" db="EMBL/GenBank/DDBJ databases">
        <title>Complete genome sequences of Bordetella bronchialis and Bordetella flabilis.</title>
        <authorList>
            <person name="LiPuma J.J."/>
            <person name="Spilker T."/>
        </authorList>
    </citation>
    <scope>NUCLEOTIDE SEQUENCE [LARGE SCALE GENOMIC DNA]</scope>
    <source>
        <strain evidence="3 4">AU17976</strain>
    </source>
</reference>
<evidence type="ECO:0000313" key="3">
    <source>
        <dbReference type="EMBL" id="ANN73690.1"/>
    </source>
</evidence>
<dbReference type="Gene3D" id="3.40.50.850">
    <property type="entry name" value="Isochorismatase-like"/>
    <property type="match status" value="1"/>
</dbReference>
<dbReference type="STRING" id="463025.BAU08_22090"/>
<organism evidence="3 4">
    <name type="scientific">Bordetella bronchialis</name>
    <dbReference type="NCBI Taxonomy" id="463025"/>
    <lineage>
        <taxon>Bacteria</taxon>
        <taxon>Pseudomonadati</taxon>
        <taxon>Pseudomonadota</taxon>
        <taxon>Betaproteobacteria</taxon>
        <taxon>Burkholderiales</taxon>
        <taxon>Alcaligenaceae</taxon>
        <taxon>Bordetella</taxon>
    </lineage>
</organism>
<evidence type="ECO:0000313" key="4">
    <source>
        <dbReference type="Proteomes" id="UP000092213"/>
    </source>
</evidence>
<dbReference type="SUPFAM" id="SSF52499">
    <property type="entry name" value="Isochorismatase-like hydrolases"/>
    <property type="match status" value="1"/>
</dbReference>
<dbReference type="InterPro" id="IPR000868">
    <property type="entry name" value="Isochorismatase-like_dom"/>
</dbReference>
<dbReference type="PANTHER" id="PTHR43540">
    <property type="entry name" value="PEROXYUREIDOACRYLATE/UREIDOACRYLATE AMIDOHYDROLASE-RELATED"/>
    <property type="match status" value="1"/>
</dbReference>
<dbReference type="InterPro" id="IPR050272">
    <property type="entry name" value="Isochorismatase-like_hydrls"/>
</dbReference>
<dbReference type="GO" id="GO:0016787">
    <property type="term" value="F:hydrolase activity"/>
    <property type="evidence" value="ECO:0007669"/>
    <property type="project" value="UniProtKB-KW"/>
</dbReference>
<dbReference type="AlphaFoldDB" id="A0A193G1G1"/>
<dbReference type="RefSeq" id="WP_066671730.1">
    <property type="nucleotide sequence ID" value="NZ_CP016171.1"/>
</dbReference>
<gene>
    <name evidence="3" type="ORF">BAU08_22090</name>
</gene>
<dbReference type="Pfam" id="PF00857">
    <property type="entry name" value="Isochorismatase"/>
    <property type="match status" value="1"/>
</dbReference>
<keyword evidence="1" id="KW-0378">Hydrolase</keyword>
<evidence type="ECO:0000259" key="2">
    <source>
        <dbReference type="Pfam" id="PF00857"/>
    </source>
</evidence>
<name>A0A193G1G1_9BORD</name>
<sequence>MASALLIIDVQQGLFAPSPRPADADAVIARINVLAARARAAGVPVVFVQHEGKSLAPDTPAWALAEGLHADAADHRIRKSASDAFLRTGLSALLDAHAATHLAVCGYASEFCVDSTVRRAAALGYDVTLAADAHTTHDQPHADAALIRAHHNATLSSLGSYGVRIEALPAEQIVFRTRPARA</sequence>
<evidence type="ECO:0000256" key="1">
    <source>
        <dbReference type="ARBA" id="ARBA00022801"/>
    </source>
</evidence>
<dbReference type="Proteomes" id="UP000092213">
    <property type="component" value="Chromosome"/>
</dbReference>